<protein>
    <recommendedName>
        <fullName evidence="4">Gustatory receptor</fullName>
    </recommendedName>
</protein>
<dbReference type="Proteomes" id="UP001642540">
    <property type="component" value="Unassembled WGS sequence"/>
</dbReference>
<gene>
    <name evidence="2" type="ORF">ODALV1_LOCUS23597</name>
</gene>
<evidence type="ECO:0000313" key="3">
    <source>
        <dbReference type="Proteomes" id="UP001642540"/>
    </source>
</evidence>
<evidence type="ECO:0008006" key="4">
    <source>
        <dbReference type="Google" id="ProtNLM"/>
    </source>
</evidence>
<feature type="transmembrane region" description="Helical" evidence="1">
    <location>
        <begin position="138"/>
        <end position="160"/>
    </location>
</feature>
<feature type="transmembrane region" description="Helical" evidence="1">
    <location>
        <begin position="206"/>
        <end position="227"/>
    </location>
</feature>
<dbReference type="EMBL" id="CAXLJM020000081">
    <property type="protein sequence ID" value="CAL8130166.1"/>
    <property type="molecule type" value="Genomic_DNA"/>
</dbReference>
<organism evidence="2 3">
    <name type="scientific">Orchesella dallaii</name>
    <dbReference type="NCBI Taxonomy" id="48710"/>
    <lineage>
        <taxon>Eukaryota</taxon>
        <taxon>Metazoa</taxon>
        <taxon>Ecdysozoa</taxon>
        <taxon>Arthropoda</taxon>
        <taxon>Hexapoda</taxon>
        <taxon>Collembola</taxon>
        <taxon>Entomobryomorpha</taxon>
        <taxon>Entomobryoidea</taxon>
        <taxon>Orchesellidae</taxon>
        <taxon>Orchesellinae</taxon>
        <taxon>Orchesella</taxon>
    </lineage>
</organism>
<feature type="transmembrane region" description="Helical" evidence="1">
    <location>
        <begin position="45"/>
        <end position="68"/>
    </location>
</feature>
<name>A0ABP1RLN1_9HEXA</name>
<reference evidence="2 3" key="1">
    <citation type="submission" date="2024-08" db="EMBL/GenBank/DDBJ databases">
        <authorList>
            <person name="Cucini C."/>
            <person name="Frati F."/>
        </authorList>
    </citation>
    <scope>NUCLEOTIDE SEQUENCE [LARGE SCALE GENOMIC DNA]</scope>
</reference>
<feature type="transmembrane region" description="Helical" evidence="1">
    <location>
        <begin position="285"/>
        <end position="309"/>
    </location>
</feature>
<keyword evidence="1" id="KW-0472">Membrane</keyword>
<keyword evidence="1" id="KW-0812">Transmembrane</keyword>
<evidence type="ECO:0000256" key="1">
    <source>
        <dbReference type="SAM" id="Phobius"/>
    </source>
</evidence>
<feature type="transmembrane region" description="Helical" evidence="1">
    <location>
        <begin position="181"/>
        <end position="200"/>
    </location>
</feature>
<keyword evidence="3" id="KW-1185">Reference proteome</keyword>
<feature type="transmembrane region" description="Helical" evidence="1">
    <location>
        <begin position="80"/>
        <end position="100"/>
    </location>
</feature>
<comment type="caution">
    <text evidence="2">The sequence shown here is derived from an EMBL/GenBank/DDBJ whole genome shotgun (WGS) entry which is preliminary data.</text>
</comment>
<feature type="transmembrane region" description="Helical" evidence="1">
    <location>
        <begin position="259"/>
        <end position="279"/>
    </location>
</feature>
<sequence length="390" mass="45300">MITEAEILFLSSLKPAFWYLFPFPIKWNSNTELTRNSYWKWIPWLTTMGEILFCSLGCLYVVLSHLYLHPRPRFGVVDCGIQLVCGGALFLVLFVFNYFFAHCNDALFTINAIQNIERTLLEVEPQTYKESSWKELTLYTALFFGLSIAPFFVVLIALWIDMDFLYFLMEDMLPNPLYRSATIILYTFILRAVLIFHVVSEVARSLAMLAVIVLIYTTSLESILTTLQADNLVTMSHFFKRYSQCFIAIRVIEPMQQNLLLVIVTMMYWITVVLLWFIFDGYGKMNDLLYCIILVGAVYLIVGVSIVISKILRAFDLSRVVVEKRKMETVRQMSVIRNKANKYNKAKAKSFQYLKLRIGNFYEMDKNAVVAYCEKLTNELINATIAFEIK</sequence>
<accession>A0ABP1RLN1</accession>
<keyword evidence="1" id="KW-1133">Transmembrane helix</keyword>
<evidence type="ECO:0000313" key="2">
    <source>
        <dbReference type="EMBL" id="CAL8130166.1"/>
    </source>
</evidence>
<proteinExistence type="predicted"/>